<feature type="chain" id="PRO_5002258612" description="AMP-dependent synthetase/ligase domain-containing protein" evidence="3">
    <location>
        <begin position="22"/>
        <end position="242"/>
    </location>
</feature>
<sequence length="242" mass="25018">MENTVEFIIAFLAVTQARAVAAPLNAGYKKDEFTWYLEDAQSKLLILPPAGNANAEGAAATLSIPVATVQLADGALAVNDRSPAGDDNSSALRLTSPAASAAAAAADAAPPSPQPSDVALFLHTSGTTSKPKGVPLTHANIAASLANIAATYELTSHDVSYMVMPLFHVHGLMAGTFAPLAAGGAVVLPVAGRFSASVFWRDCVEHGATFYTAVPTMHQCHAPHAIGHSPIHEETPLLRHPC</sequence>
<dbReference type="STRING" id="145388.A0A0D2M9Q5"/>
<dbReference type="AlphaFoldDB" id="A0A0D2M9Q5"/>
<dbReference type="GO" id="GO:0006631">
    <property type="term" value="P:fatty acid metabolic process"/>
    <property type="evidence" value="ECO:0007669"/>
    <property type="project" value="TreeGrafter"/>
</dbReference>
<dbReference type="InterPro" id="IPR000873">
    <property type="entry name" value="AMP-dep_synth/lig_dom"/>
</dbReference>
<evidence type="ECO:0000256" key="1">
    <source>
        <dbReference type="ARBA" id="ARBA00006432"/>
    </source>
</evidence>
<gene>
    <name evidence="5" type="ORF">MNEG_10263</name>
</gene>
<dbReference type="Pfam" id="PF00501">
    <property type="entry name" value="AMP-binding"/>
    <property type="match status" value="1"/>
</dbReference>
<dbReference type="OrthoDB" id="3633556at2759"/>
<dbReference type="GeneID" id="25727408"/>
<name>A0A0D2M9Q5_9CHLO</name>
<comment type="similarity">
    <text evidence="1">Belongs to the ATP-dependent AMP-binding enzyme family.</text>
</comment>
<dbReference type="RefSeq" id="XP_013896721.1">
    <property type="nucleotide sequence ID" value="XM_014041267.1"/>
</dbReference>
<evidence type="ECO:0000313" key="6">
    <source>
        <dbReference type="Proteomes" id="UP000054498"/>
    </source>
</evidence>
<dbReference type="PANTHER" id="PTHR43201">
    <property type="entry name" value="ACYL-COA SYNTHETASE"/>
    <property type="match status" value="1"/>
</dbReference>
<keyword evidence="3" id="KW-0732">Signal</keyword>
<keyword evidence="6" id="KW-1185">Reference proteome</keyword>
<dbReference type="KEGG" id="mng:MNEG_10263"/>
<evidence type="ECO:0000256" key="2">
    <source>
        <dbReference type="ARBA" id="ARBA00022598"/>
    </source>
</evidence>
<evidence type="ECO:0000256" key="3">
    <source>
        <dbReference type="SAM" id="SignalP"/>
    </source>
</evidence>
<accession>A0A0D2M9Q5</accession>
<reference evidence="5 6" key="1">
    <citation type="journal article" date="2013" name="BMC Genomics">
        <title>Reconstruction of the lipid metabolism for the microalga Monoraphidium neglectum from its genome sequence reveals characteristics suitable for biofuel production.</title>
        <authorList>
            <person name="Bogen C."/>
            <person name="Al-Dilaimi A."/>
            <person name="Albersmeier A."/>
            <person name="Wichmann J."/>
            <person name="Grundmann M."/>
            <person name="Rupp O."/>
            <person name="Lauersen K.J."/>
            <person name="Blifernez-Klassen O."/>
            <person name="Kalinowski J."/>
            <person name="Goesmann A."/>
            <person name="Mussgnug J.H."/>
            <person name="Kruse O."/>
        </authorList>
    </citation>
    <scope>NUCLEOTIDE SEQUENCE [LARGE SCALE GENOMIC DNA]</scope>
    <source>
        <strain evidence="5 6">SAG 48.87</strain>
    </source>
</reference>
<dbReference type="GO" id="GO:0031956">
    <property type="term" value="F:medium-chain fatty acid-CoA ligase activity"/>
    <property type="evidence" value="ECO:0007669"/>
    <property type="project" value="TreeGrafter"/>
</dbReference>
<dbReference type="SUPFAM" id="SSF56801">
    <property type="entry name" value="Acetyl-CoA synthetase-like"/>
    <property type="match status" value="1"/>
</dbReference>
<dbReference type="Gene3D" id="3.40.50.12780">
    <property type="entry name" value="N-terminal domain of ligase-like"/>
    <property type="match status" value="1"/>
</dbReference>
<feature type="domain" description="AMP-dependent synthetase/ligase" evidence="4">
    <location>
        <begin position="1"/>
        <end position="219"/>
    </location>
</feature>
<feature type="signal peptide" evidence="3">
    <location>
        <begin position="1"/>
        <end position="21"/>
    </location>
</feature>
<proteinExistence type="inferred from homology"/>
<dbReference type="PANTHER" id="PTHR43201:SF5">
    <property type="entry name" value="MEDIUM-CHAIN ACYL-COA LIGASE ACSF2, MITOCHONDRIAL"/>
    <property type="match status" value="1"/>
</dbReference>
<dbReference type="Proteomes" id="UP000054498">
    <property type="component" value="Unassembled WGS sequence"/>
</dbReference>
<dbReference type="EMBL" id="KK102465">
    <property type="protein sequence ID" value="KIY97701.1"/>
    <property type="molecule type" value="Genomic_DNA"/>
</dbReference>
<dbReference type="InterPro" id="IPR020845">
    <property type="entry name" value="AMP-binding_CS"/>
</dbReference>
<protein>
    <recommendedName>
        <fullName evidence="4">AMP-dependent synthetase/ligase domain-containing protein</fullName>
    </recommendedName>
</protein>
<dbReference type="InterPro" id="IPR042099">
    <property type="entry name" value="ANL_N_sf"/>
</dbReference>
<dbReference type="PROSITE" id="PS00455">
    <property type="entry name" value="AMP_BINDING"/>
    <property type="match status" value="1"/>
</dbReference>
<evidence type="ECO:0000259" key="4">
    <source>
        <dbReference type="Pfam" id="PF00501"/>
    </source>
</evidence>
<evidence type="ECO:0000313" key="5">
    <source>
        <dbReference type="EMBL" id="KIY97701.1"/>
    </source>
</evidence>
<organism evidence="5 6">
    <name type="scientific">Monoraphidium neglectum</name>
    <dbReference type="NCBI Taxonomy" id="145388"/>
    <lineage>
        <taxon>Eukaryota</taxon>
        <taxon>Viridiplantae</taxon>
        <taxon>Chlorophyta</taxon>
        <taxon>core chlorophytes</taxon>
        <taxon>Chlorophyceae</taxon>
        <taxon>CS clade</taxon>
        <taxon>Sphaeropleales</taxon>
        <taxon>Selenastraceae</taxon>
        <taxon>Monoraphidium</taxon>
    </lineage>
</organism>
<keyword evidence="2" id="KW-0436">Ligase</keyword>